<dbReference type="EMBL" id="JAAFZH010000004">
    <property type="protein sequence ID" value="NDU95780.1"/>
    <property type="molecule type" value="Genomic_DNA"/>
</dbReference>
<dbReference type="AlphaFoldDB" id="A0A6L9L5W2"/>
<dbReference type="InterPro" id="IPR023214">
    <property type="entry name" value="HAD_sf"/>
</dbReference>
<comment type="caution">
    <text evidence="1">The sequence shown here is derived from an EMBL/GenBank/DDBJ whole genome shotgun (WGS) entry which is preliminary data.</text>
</comment>
<evidence type="ECO:0000313" key="1">
    <source>
        <dbReference type="EMBL" id="NDU95780.1"/>
    </source>
</evidence>
<gene>
    <name evidence="1" type="ORF">GK108_12925</name>
</gene>
<organism evidence="1 2">
    <name type="scientific">Spirosoma terrae</name>
    <dbReference type="NCBI Taxonomy" id="1968276"/>
    <lineage>
        <taxon>Bacteria</taxon>
        <taxon>Pseudomonadati</taxon>
        <taxon>Bacteroidota</taxon>
        <taxon>Cytophagia</taxon>
        <taxon>Cytophagales</taxon>
        <taxon>Cytophagaceae</taxon>
        <taxon>Spirosoma</taxon>
    </lineage>
</organism>
<reference evidence="1 2" key="1">
    <citation type="submission" date="2020-02" db="EMBL/GenBank/DDBJ databases">
        <title>Draft genome sequence of two Spirosoma agri KCTC 52727 and Spirosoma terrae KCTC 52035.</title>
        <authorList>
            <person name="Rojas J."/>
            <person name="Ambika Manirajan B."/>
            <person name="Suarez C."/>
            <person name="Ratering S."/>
            <person name="Schnell S."/>
        </authorList>
    </citation>
    <scope>NUCLEOTIDE SEQUENCE [LARGE SCALE GENOMIC DNA]</scope>
    <source>
        <strain evidence="1 2">KCTC 52035</strain>
    </source>
</reference>
<accession>A0A6L9L5W2</accession>
<dbReference type="Gene3D" id="3.40.50.1000">
    <property type="entry name" value="HAD superfamily/HAD-like"/>
    <property type="match status" value="1"/>
</dbReference>
<evidence type="ECO:0008006" key="3">
    <source>
        <dbReference type="Google" id="ProtNLM"/>
    </source>
</evidence>
<name>A0A6L9L5W2_9BACT</name>
<sequence>METTEPNKAYLFLDFDGVLNHELFHNEWYEKLANWPIDQPKPVKPEFCPRAIQSLNDLCEQFTHLSIVISSVWRAHGADRCLEILTSSGFSYPERVIDRTPLSRHRVRGVEVLDWLKQNTEYGTKPVDYVILDDDSDFLIWQSHRFIHVDPYSGLNHNHVYKIGRILNRLI</sequence>
<dbReference type="Proteomes" id="UP000474175">
    <property type="component" value="Unassembled WGS sequence"/>
</dbReference>
<dbReference type="Pfam" id="PF18143">
    <property type="entry name" value="HAD_SAK_2"/>
    <property type="match status" value="1"/>
</dbReference>
<dbReference type="SUPFAM" id="SSF56784">
    <property type="entry name" value="HAD-like"/>
    <property type="match status" value="1"/>
</dbReference>
<evidence type="ECO:0000313" key="2">
    <source>
        <dbReference type="Proteomes" id="UP000474175"/>
    </source>
</evidence>
<keyword evidence="2" id="KW-1185">Reference proteome</keyword>
<dbReference type="InterPro" id="IPR036412">
    <property type="entry name" value="HAD-like_sf"/>
</dbReference>
<protein>
    <recommendedName>
        <fullName evidence="3">HAD family hydrolase</fullName>
    </recommendedName>
</protein>
<proteinExistence type="predicted"/>
<dbReference type="RefSeq" id="WP_163948461.1">
    <property type="nucleotide sequence ID" value="NZ_JAAFZH010000004.1"/>
</dbReference>